<dbReference type="PROSITE" id="PS51898">
    <property type="entry name" value="TYR_RECOMBINASE"/>
    <property type="match status" value="1"/>
</dbReference>
<keyword evidence="2 4" id="KW-0238">DNA-binding</keyword>
<protein>
    <submittedName>
        <fullName evidence="8">Tyrosine recombinase XerC</fullName>
    </submittedName>
</protein>
<evidence type="ECO:0000313" key="7">
    <source>
        <dbReference type="EMBL" id="CAA0081188.1"/>
    </source>
</evidence>
<dbReference type="InterPro" id="IPR013762">
    <property type="entry name" value="Integrase-like_cat_sf"/>
</dbReference>
<evidence type="ECO:0000313" key="9">
    <source>
        <dbReference type="Proteomes" id="UP000435877"/>
    </source>
</evidence>
<dbReference type="Gene3D" id="1.10.443.10">
    <property type="entry name" value="Intergrase catalytic core"/>
    <property type="match status" value="1"/>
</dbReference>
<evidence type="ECO:0000313" key="10">
    <source>
        <dbReference type="Proteomes" id="UP000439591"/>
    </source>
</evidence>
<dbReference type="SUPFAM" id="SSF56349">
    <property type="entry name" value="DNA breaking-rejoining enzymes"/>
    <property type="match status" value="1"/>
</dbReference>
<name>A0A5S9N5Z2_9GAMM</name>
<dbReference type="Proteomes" id="UP000435877">
    <property type="component" value="Unassembled WGS sequence"/>
</dbReference>
<feature type="domain" description="Core-binding (CB)" evidence="6">
    <location>
        <begin position="57"/>
        <end position="133"/>
    </location>
</feature>
<dbReference type="InterPro" id="IPR057084">
    <property type="entry name" value="Int_N"/>
</dbReference>
<dbReference type="PANTHER" id="PTHR30349:SF93">
    <property type="entry name" value="FELS-2 PROPHAGE PROTEIN"/>
    <property type="match status" value="1"/>
</dbReference>
<keyword evidence="3" id="KW-0233">DNA recombination</keyword>
<dbReference type="PROSITE" id="PS51900">
    <property type="entry name" value="CB"/>
    <property type="match status" value="1"/>
</dbReference>
<dbReference type="InterPro" id="IPR002104">
    <property type="entry name" value="Integrase_catalytic"/>
</dbReference>
<dbReference type="InterPro" id="IPR050090">
    <property type="entry name" value="Tyrosine_recombinase_XerCD"/>
</dbReference>
<evidence type="ECO:0000259" key="5">
    <source>
        <dbReference type="PROSITE" id="PS51898"/>
    </source>
</evidence>
<dbReference type="GO" id="GO:0006310">
    <property type="term" value="P:DNA recombination"/>
    <property type="evidence" value="ECO:0007669"/>
    <property type="project" value="UniProtKB-KW"/>
</dbReference>
<sequence>MPKKTEKGWLVDMRPDGRDGRRVRRTFETKAEALRFKAFTKAQADKGEWNPTPADTRRLSELCQLWFDHHGNHLTDGVRRLSILNLITSAMNNPIASQIKPDHYLRYRAKKEAQPKTHNNELGYLNSVFNELHRLNHIDYPNPLAAVKPIKLSENELAFLTGQQITELLDSIRAKSDNKHVLLITKICLSTGCRWGEAESLHRRQLQSGKLTFTDTKSKRNRSVPISAELEREIIAHGKGQLFSSSLTSFRRALARTTIELPKGQAAHVLRHTFASHFMMNGGDIISLQRILGHASITMTMRYAHLSPSHLAEAVKLNPLTTPAA</sequence>
<dbReference type="InterPro" id="IPR011010">
    <property type="entry name" value="DNA_brk_join_enz"/>
</dbReference>
<gene>
    <name evidence="8" type="primary">xerC_1</name>
    <name evidence="7" type="ORF">IHBHHGIJ_00280</name>
    <name evidence="8" type="ORF">KFEGEMFD_00870</name>
</gene>
<dbReference type="EMBL" id="CACSIM010000001">
    <property type="protein sequence ID" value="CAA0085208.1"/>
    <property type="molecule type" value="Genomic_DNA"/>
</dbReference>
<dbReference type="Pfam" id="PF00589">
    <property type="entry name" value="Phage_integrase"/>
    <property type="match status" value="1"/>
</dbReference>
<feature type="domain" description="Tyr recombinase" evidence="5">
    <location>
        <begin position="155"/>
        <end position="316"/>
    </location>
</feature>
<dbReference type="RefSeq" id="WP_159266987.1">
    <property type="nucleotide sequence ID" value="NZ_CACSIK010000001.1"/>
</dbReference>
<accession>A0A5S9N5Z2</accession>
<reference evidence="9 10" key="1">
    <citation type="submission" date="2019-11" db="EMBL/GenBank/DDBJ databases">
        <authorList>
            <person name="Holert J."/>
        </authorList>
    </citation>
    <scope>NUCLEOTIDE SEQUENCE [LARGE SCALE GENOMIC DNA]</scope>
    <source>
        <strain evidence="8">BC3_2A</strain>
        <strain evidence="7">SB11_1A</strain>
    </source>
</reference>
<keyword evidence="1" id="KW-0229">DNA integration</keyword>
<keyword evidence="9" id="KW-1185">Reference proteome</keyword>
<dbReference type="Pfam" id="PF24624">
    <property type="entry name" value="Int_N"/>
    <property type="match status" value="1"/>
</dbReference>
<dbReference type="EMBL" id="CACSIK010000001">
    <property type="protein sequence ID" value="CAA0081188.1"/>
    <property type="molecule type" value="Genomic_DNA"/>
</dbReference>
<dbReference type="Proteomes" id="UP000439591">
    <property type="component" value="Unassembled WGS sequence"/>
</dbReference>
<evidence type="ECO:0000256" key="3">
    <source>
        <dbReference type="ARBA" id="ARBA00023172"/>
    </source>
</evidence>
<dbReference type="GO" id="GO:0015074">
    <property type="term" value="P:DNA integration"/>
    <property type="evidence" value="ECO:0007669"/>
    <property type="project" value="UniProtKB-KW"/>
</dbReference>
<evidence type="ECO:0000256" key="1">
    <source>
        <dbReference type="ARBA" id="ARBA00022908"/>
    </source>
</evidence>
<evidence type="ECO:0000313" key="8">
    <source>
        <dbReference type="EMBL" id="CAA0085208.1"/>
    </source>
</evidence>
<dbReference type="OrthoDB" id="9057547at2"/>
<dbReference type="CDD" id="cd00796">
    <property type="entry name" value="INT_Rci_Hp1_C"/>
    <property type="match status" value="1"/>
</dbReference>
<dbReference type="GO" id="GO:0003677">
    <property type="term" value="F:DNA binding"/>
    <property type="evidence" value="ECO:0007669"/>
    <property type="project" value="UniProtKB-UniRule"/>
</dbReference>
<organism evidence="8 10">
    <name type="scientific">Zhongshania aliphaticivorans</name>
    <dbReference type="NCBI Taxonomy" id="1470434"/>
    <lineage>
        <taxon>Bacteria</taxon>
        <taxon>Pseudomonadati</taxon>
        <taxon>Pseudomonadota</taxon>
        <taxon>Gammaproteobacteria</taxon>
        <taxon>Cellvibrionales</taxon>
        <taxon>Spongiibacteraceae</taxon>
        <taxon>Zhongshania</taxon>
    </lineage>
</organism>
<dbReference type="InterPro" id="IPR044068">
    <property type="entry name" value="CB"/>
</dbReference>
<dbReference type="PANTHER" id="PTHR30349">
    <property type="entry name" value="PHAGE INTEGRASE-RELATED"/>
    <property type="match status" value="1"/>
</dbReference>
<evidence type="ECO:0000256" key="4">
    <source>
        <dbReference type="PROSITE-ProRule" id="PRU01248"/>
    </source>
</evidence>
<proteinExistence type="predicted"/>
<dbReference type="AlphaFoldDB" id="A0A5S9N5Z2"/>
<evidence type="ECO:0000259" key="6">
    <source>
        <dbReference type="PROSITE" id="PS51900"/>
    </source>
</evidence>
<evidence type="ECO:0000256" key="2">
    <source>
        <dbReference type="ARBA" id="ARBA00023125"/>
    </source>
</evidence>